<dbReference type="AlphaFoldDB" id="A0A7K5UXF9"/>
<gene>
    <name evidence="2" type="primary">Dnah10_1</name>
    <name evidence="2" type="ORF">DYACAS_R06280</name>
</gene>
<dbReference type="PANTHER" id="PTHR22878:SF63">
    <property type="entry name" value="DYNEIN AXONEMAL HEAVY CHAIN 10"/>
    <property type="match status" value="1"/>
</dbReference>
<evidence type="ECO:0000313" key="2">
    <source>
        <dbReference type="EMBL" id="NWU20315.1"/>
    </source>
</evidence>
<evidence type="ECO:0000259" key="1">
    <source>
        <dbReference type="Pfam" id="PF08385"/>
    </source>
</evidence>
<dbReference type="EMBL" id="VYXC01001558">
    <property type="protein sequence ID" value="NWU20315.1"/>
    <property type="molecule type" value="Genomic_DNA"/>
</dbReference>
<comment type="caution">
    <text evidence="2">The sequence shown here is derived from an EMBL/GenBank/DDBJ whole genome shotgun (WGS) entry which is preliminary data.</text>
</comment>
<protein>
    <submittedName>
        <fullName evidence="2">DYH10 protein</fullName>
    </submittedName>
</protein>
<dbReference type="GO" id="GO:0051959">
    <property type="term" value="F:dynein light intermediate chain binding"/>
    <property type="evidence" value="ECO:0007669"/>
    <property type="project" value="InterPro"/>
</dbReference>
<dbReference type="InterPro" id="IPR013594">
    <property type="entry name" value="Dynein_heavy_tail"/>
</dbReference>
<dbReference type="GO" id="GO:0030286">
    <property type="term" value="C:dynein complex"/>
    <property type="evidence" value="ECO:0007669"/>
    <property type="project" value="InterPro"/>
</dbReference>
<dbReference type="GO" id="GO:0007018">
    <property type="term" value="P:microtubule-based movement"/>
    <property type="evidence" value="ECO:0007669"/>
    <property type="project" value="InterPro"/>
</dbReference>
<proteinExistence type="predicted"/>
<dbReference type="PANTHER" id="PTHR22878">
    <property type="entry name" value="DYNEIN HEAVY CHAIN 6, AXONEMAL-LIKE-RELATED"/>
    <property type="match status" value="1"/>
</dbReference>
<keyword evidence="3" id="KW-1185">Reference proteome</keyword>
<dbReference type="Proteomes" id="UP000584415">
    <property type="component" value="Unassembled WGS sequence"/>
</dbReference>
<name>A0A7K5UXF9_9CORV</name>
<dbReference type="Pfam" id="PF08385">
    <property type="entry name" value="DHC_N1"/>
    <property type="match status" value="2"/>
</dbReference>
<evidence type="ECO:0000313" key="3">
    <source>
        <dbReference type="Proteomes" id="UP000584415"/>
    </source>
</evidence>
<feature type="domain" description="Dynein heavy chain tail" evidence="1">
    <location>
        <begin position="324"/>
        <end position="536"/>
    </location>
</feature>
<dbReference type="GO" id="GO:0045505">
    <property type="term" value="F:dynein intermediate chain binding"/>
    <property type="evidence" value="ECO:0007669"/>
    <property type="project" value="InterPro"/>
</dbReference>
<feature type="non-terminal residue" evidence="2">
    <location>
        <position position="1"/>
    </location>
</feature>
<feature type="non-terminal residue" evidence="2">
    <location>
        <position position="869"/>
    </location>
</feature>
<organism evidence="2 3">
    <name type="scientific">Platysteira castanea</name>
    <dbReference type="NCBI Taxonomy" id="1160851"/>
    <lineage>
        <taxon>Eukaryota</taxon>
        <taxon>Metazoa</taxon>
        <taxon>Chordata</taxon>
        <taxon>Craniata</taxon>
        <taxon>Vertebrata</taxon>
        <taxon>Euteleostomi</taxon>
        <taxon>Archelosauria</taxon>
        <taxon>Archosauria</taxon>
        <taxon>Dinosauria</taxon>
        <taxon>Saurischia</taxon>
        <taxon>Theropoda</taxon>
        <taxon>Coelurosauria</taxon>
        <taxon>Aves</taxon>
        <taxon>Neognathae</taxon>
        <taxon>Neoaves</taxon>
        <taxon>Telluraves</taxon>
        <taxon>Australaves</taxon>
        <taxon>Passeriformes</taxon>
        <taxon>Corvoidea</taxon>
        <taxon>Platysteiridae</taxon>
        <taxon>Platysteira</taxon>
    </lineage>
</organism>
<feature type="domain" description="Dynein heavy chain tail" evidence="1">
    <location>
        <begin position="24"/>
        <end position="322"/>
    </location>
</feature>
<sequence length="869" mass="100254">LKLEIPTINLDGEVTVLATVPVVVQSLKSCALTWQKLISRVLEEQLKKVPQGNGPLAEIDLWREKNATLRALTEQIKLPEVQKVLEILQEAESEFIGDLQIVLSDLNKYHMEAQDNAKFLSTLERHLKTLSAGSGADVISNTIPSLLNALRMVWVMSRHYNKEERMVPLLERISWEISARVRRVVDLPTLFTEDIAAAKFKVTEAKATLEQWKKCYFTTCIQVEESGSERYWKFDVKRLFEKTDYMASICQELHDIFQVTEELYNIFIPELTTVSENPKSIAELRKEVNIIISPMEDLTFDPFSMESAHDWALVKEEFREDVIVEIVKQIFVQNLKAPPLYKNHPPVAGAISWSQSLFRRIQHTITRFQEVEELLATERGKEVKQIYLQVAKKMKEYEDQKYRQWRERTEHMLPLLLKDTVLTVSSATEEPVTTKKSICFALNFSPEIQEIITETKYMEQLGLPVPEMARYVALQEDKYLRYTSKLKAMLDRYHKLMEMMNEAETKLLDDYVQELWRILKAGHRRLTWKSVGIGEFIVQCTQTIGKLELLVHQIHNISEDISSKLRSIESTNLFKFPHSKNGDKLPGAKEFFDDVKCEQVKDVEHMVRKYSAIPQLLIEVEGRVANTNSGKSPKLASYYAYWEHRIYQVLTQLIVKNLQAFNAAVLANVPLLQIEAVLSVPEVTLQPNASEIEKMTLQAIQDCVEVTKHFVRWMHGTCIECPPQYVKVDEVVTFSFYSDVSQSPLITEQAGLITQNVHKLLASLNKCLNQWKRYDLVWKSDKGAVLDRLAAEKPACVIFDEHLQFYMKVAQEVTQRTLIKDEQFIRLQLAPLASAVQENAKSWVMSLGKLLNELAREELFKLQDEIQVG</sequence>
<accession>A0A7K5UXF9</accession>
<reference evidence="2 3" key="1">
    <citation type="submission" date="2019-09" db="EMBL/GenBank/DDBJ databases">
        <title>Bird 10,000 Genomes (B10K) Project - Family phase.</title>
        <authorList>
            <person name="Zhang G."/>
        </authorList>
    </citation>
    <scope>NUCLEOTIDE SEQUENCE [LARGE SCALE GENOMIC DNA]</scope>
    <source>
        <strain evidence="2">B10K-DU-001-71</strain>
        <tissue evidence="2">Muscle</tissue>
    </source>
</reference>
<dbReference type="InterPro" id="IPR026983">
    <property type="entry name" value="DHC"/>
</dbReference>